<dbReference type="InterPro" id="IPR009962">
    <property type="entry name" value="DUF1488"/>
</dbReference>
<dbReference type="RefSeq" id="WP_163897406.1">
    <property type="nucleotide sequence ID" value="NZ_CP048424.1"/>
</dbReference>
<keyword evidence="2" id="KW-1185">Reference proteome</keyword>
<protein>
    <submittedName>
        <fullName evidence="1">DUF1488 domain-containing protein</fullName>
    </submittedName>
</protein>
<name>A0A6M1S932_9HYPH</name>
<dbReference type="Pfam" id="PF07369">
    <property type="entry name" value="DUF1488"/>
    <property type="match status" value="1"/>
</dbReference>
<gene>
    <name evidence="1" type="ORF">G6N76_19950</name>
</gene>
<reference evidence="1 2" key="1">
    <citation type="submission" date="2020-02" db="EMBL/GenBank/DDBJ databases">
        <title>Genome sequence of the type strain CCBAU10050 of Rhizobium daejeonense.</title>
        <authorList>
            <person name="Gao J."/>
            <person name="Sun J."/>
        </authorList>
    </citation>
    <scope>NUCLEOTIDE SEQUENCE [LARGE SCALE GENOMIC DNA]</scope>
    <source>
        <strain evidence="1 2">CCBAU10050</strain>
    </source>
</reference>
<proteinExistence type="predicted"/>
<evidence type="ECO:0000313" key="2">
    <source>
        <dbReference type="Proteomes" id="UP000477849"/>
    </source>
</evidence>
<sequence>MTLSFPNPTRTYDETRGLIRFIGLDGLNQVLFLLPVAVFDREGAPGRRKERDYLLAFDRLRERILTTARQAYQSRRRQTIELDLSAFGSSLQSAT</sequence>
<evidence type="ECO:0000313" key="1">
    <source>
        <dbReference type="EMBL" id="NGO65947.1"/>
    </source>
</evidence>
<comment type="caution">
    <text evidence="1">The sequence shown here is derived from an EMBL/GenBank/DDBJ whole genome shotgun (WGS) entry which is preliminary data.</text>
</comment>
<accession>A0A6M1S932</accession>
<dbReference type="Proteomes" id="UP000477849">
    <property type="component" value="Unassembled WGS sequence"/>
</dbReference>
<organism evidence="1 2">
    <name type="scientific">Rhizobium daejeonense</name>
    <dbReference type="NCBI Taxonomy" id="240521"/>
    <lineage>
        <taxon>Bacteria</taxon>
        <taxon>Pseudomonadati</taxon>
        <taxon>Pseudomonadota</taxon>
        <taxon>Alphaproteobacteria</taxon>
        <taxon>Hyphomicrobiales</taxon>
        <taxon>Rhizobiaceae</taxon>
        <taxon>Rhizobium/Agrobacterium group</taxon>
        <taxon>Rhizobium</taxon>
    </lineage>
</organism>
<dbReference type="AlphaFoldDB" id="A0A6M1S932"/>
<dbReference type="EMBL" id="JAAKZH010000008">
    <property type="protein sequence ID" value="NGO65947.1"/>
    <property type="molecule type" value="Genomic_DNA"/>
</dbReference>